<protein>
    <submittedName>
        <fullName evidence="1">Uncharacterized protein</fullName>
    </submittedName>
</protein>
<dbReference type="Gene3D" id="2.160.10.10">
    <property type="entry name" value="Hexapeptide repeat proteins"/>
    <property type="match status" value="1"/>
</dbReference>
<proteinExistence type="predicted"/>
<gene>
    <name evidence="1" type="ORF">THMIRHAM_04850</name>
</gene>
<dbReference type="Proteomes" id="UP001054820">
    <property type="component" value="Chromosome"/>
</dbReference>
<reference evidence="1" key="1">
    <citation type="journal article" date="2022" name="Arch. Microbiol.">
        <title>Thiomicrorhabdus immobilis sp. nov., a mesophilic sulfur-oxidizing bacterium isolated from sediment of a brackish lake in northern Japan.</title>
        <authorList>
            <person name="Kojima H."/>
            <person name="Mochizuki J."/>
            <person name="Kanda M."/>
            <person name="Watanabe T."/>
            <person name="Fukui M."/>
        </authorList>
    </citation>
    <scope>NUCLEOTIDE SEQUENCE</scope>
    <source>
        <strain evidence="1">Am19</strain>
    </source>
</reference>
<sequence>MFRLFLINCIVLLVWIPRLRNFFLNLCGLNLHKTSKVGLSFILNKNIKLGKYSKISHFNFLQCDSVTLLENSTIGRLNFFRGRFDVYMEDNSHIGNSNILKNNGLRVIPKVSSLKLGFCSKITSAHYIDLSCNVIFGNNCIVGGRNSTLWTHGFVHFNKGTKRLIKLEGIHIGDGVYIGSNCVLNPGTVICDEINIGSGTSIAGHLKEAGLYVNQKVRYVKLGSLDEFLENREYDPKYKTGNIRVL</sequence>
<dbReference type="SUPFAM" id="SSF51161">
    <property type="entry name" value="Trimeric LpxA-like enzymes"/>
    <property type="match status" value="1"/>
</dbReference>
<dbReference type="EMBL" id="AP024202">
    <property type="protein sequence ID" value="BCN92700.1"/>
    <property type="molecule type" value="Genomic_DNA"/>
</dbReference>
<organism evidence="1 2">
    <name type="scientific">Thiomicrorhabdus immobilis</name>
    <dbReference type="NCBI Taxonomy" id="2791037"/>
    <lineage>
        <taxon>Bacteria</taxon>
        <taxon>Pseudomonadati</taxon>
        <taxon>Pseudomonadota</taxon>
        <taxon>Gammaproteobacteria</taxon>
        <taxon>Thiotrichales</taxon>
        <taxon>Piscirickettsiaceae</taxon>
        <taxon>Thiomicrorhabdus</taxon>
    </lineage>
</organism>
<accession>A0ABN6CXT6</accession>
<dbReference type="InterPro" id="IPR011004">
    <property type="entry name" value="Trimer_LpxA-like_sf"/>
</dbReference>
<evidence type="ECO:0000313" key="1">
    <source>
        <dbReference type="EMBL" id="BCN92700.1"/>
    </source>
</evidence>
<name>A0ABN6CXT6_9GAMM</name>
<evidence type="ECO:0000313" key="2">
    <source>
        <dbReference type="Proteomes" id="UP001054820"/>
    </source>
</evidence>
<dbReference type="RefSeq" id="WP_237262824.1">
    <property type="nucleotide sequence ID" value="NZ_AP024202.1"/>
</dbReference>
<keyword evidence="2" id="KW-1185">Reference proteome</keyword>